<dbReference type="EMBL" id="CATNWA010017504">
    <property type="protein sequence ID" value="CAI9600995.1"/>
    <property type="molecule type" value="Genomic_DNA"/>
</dbReference>
<keyword evidence="2" id="KW-1185">Reference proteome</keyword>
<organism evidence="1 2">
    <name type="scientific">Staurois parvus</name>
    <dbReference type="NCBI Taxonomy" id="386267"/>
    <lineage>
        <taxon>Eukaryota</taxon>
        <taxon>Metazoa</taxon>
        <taxon>Chordata</taxon>
        <taxon>Craniata</taxon>
        <taxon>Vertebrata</taxon>
        <taxon>Euteleostomi</taxon>
        <taxon>Amphibia</taxon>
        <taxon>Batrachia</taxon>
        <taxon>Anura</taxon>
        <taxon>Neobatrachia</taxon>
        <taxon>Ranoidea</taxon>
        <taxon>Ranidae</taxon>
        <taxon>Staurois</taxon>
    </lineage>
</organism>
<proteinExistence type="predicted"/>
<feature type="non-terminal residue" evidence="1">
    <location>
        <position position="68"/>
    </location>
</feature>
<evidence type="ECO:0000313" key="1">
    <source>
        <dbReference type="EMBL" id="CAI9600995.1"/>
    </source>
</evidence>
<protein>
    <submittedName>
        <fullName evidence="1">Uncharacterized protein</fullName>
    </submittedName>
</protein>
<comment type="caution">
    <text evidence="1">The sequence shown here is derived from an EMBL/GenBank/DDBJ whole genome shotgun (WGS) entry which is preliminary data.</text>
</comment>
<dbReference type="Proteomes" id="UP001162483">
    <property type="component" value="Unassembled WGS sequence"/>
</dbReference>
<accession>A0ABN9FVB8</accession>
<name>A0ABN9FVB8_9NEOB</name>
<sequence length="68" mass="7686">MFDPVLSDPPLLPQSPIHLLTEQILGGGKLHMISLVCIARGFFFSRRVHVISTEANQHCPDRRSRVLH</sequence>
<gene>
    <name evidence="1" type="ORF">SPARVUS_LOCUS12907773</name>
</gene>
<reference evidence="1" key="1">
    <citation type="submission" date="2023-05" db="EMBL/GenBank/DDBJ databases">
        <authorList>
            <person name="Stuckert A."/>
        </authorList>
    </citation>
    <scope>NUCLEOTIDE SEQUENCE</scope>
</reference>
<evidence type="ECO:0000313" key="2">
    <source>
        <dbReference type="Proteomes" id="UP001162483"/>
    </source>
</evidence>